<proteinExistence type="predicted"/>
<keyword evidence="3" id="KW-1185">Reference proteome</keyword>
<organism evidence="2 3">
    <name type="scientific">Ramazzottius varieornatus</name>
    <name type="common">Water bear</name>
    <name type="synonym">Tardigrade</name>
    <dbReference type="NCBI Taxonomy" id="947166"/>
    <lineage>
        <taxon>Eukaryota</taxon>
        <taxon>Metazoa</taxon>
        <taxon>Ecdysozoa</taxon>
        <taxon>Tardigrada</taxon>
        <taxon>Eutardigrada</taxon>
        <taxon>Parachela</taxon>
        <taxon>Hypsibioidea</taxon>
        <taxon>Ramazzottiidae</taxon>
        <taxon>Ramazzottius</taxon>
    </lineage>
</organism>
<feature type="region of interest" description="Disordered" evidence="1">
    <location>
        <begin position="1"/>
        <end position="23"/>
    </location>
</feature>
<comment type="caution">
    <text evidence="2">The sequence shown here is derived from an EMBL/GenBank/DDBJ whole genome shotgun (WGS) entry which is preliminary data.</text>
</comment>
<accession>A0A1D1VNZ6</accession>
<name>A0A1D1VNZ6_RAMVA</name>
<dbReference type="Proteomes" id="UP000186922">
    <property type="component" value="Unassembled WGS sequence"/>
</dbReference>
<sequence>SQMLLRFSSTHQSNGPPPGLIQSGPYNLLNQDLRRRTTVHVPFGVVWFSAQHVRSADRGRDDDEELAHEPFEKQFDNMFAVNADNRTVRKHTTGTRRSTYVKNDQKANDFLSCIEKTVRDVPAGFP</sequence>
<feature type="non-terminal residue" evidence="2">
    <location>
        <position position="1"/>
    </location>
</feature>
<evidence type="ECO:0000313" key="2">
    <source>
        <dbReference type="EMBL" id="GAV02556.1"/>
    </source>
</evidence>
<evidence type="ECO:0000313" key="3">
    <source>
        <dbReference type="Proteomes" id="UP000186922"/>
    </source>
</evidence>
<dbReference type="AlphaFoldDB" id="A0A1D1VNZ6"/>
<protein>
    <submittedName>
        <fullName evidence="2">Uncharacterized protein</fullName>
    </submittedName>
</protein>
<gene>
    <name evidence="2" type="primary">RvY_13102-1</name>
    <name evidence="2" type="synonym">RvY_13102.1</name>
    <name evidence="2" type="ORF">RvY_13102</name>
</gene>
<reference evidence="2 3" key="1">
    <citation type="journal article" date="2016" name="Nat. Commun.">
        <title>Extremotolerant tardigrade genome and improved radiotolerance of human cultured cells by tardigrade-unique protein.</title>
        <authorList>
            <person name="Hashimoto T."/>
            <person name="Horikawa D.D."/>
            <person name="Saito Y."/>
            <person name="Kuwahara H."/>
            <person name="Kozuka-Hata H."/>
            <person name="Shin-I T."/>
            <person name="Minakuchi Y."/>
            <person name="Ohishi K."/>
            <person name="Motoyama A."/>
            <person name="Aizu T."/>
            <person name="Enomoto A."/>
            <person name="Kondo K."/>
            <person name="Tanaka S."/>
            <person name="Hara Y."/>
            <person name="Koshikawa S."/>
            <person name="Sagara H."/>
            <person name="Miura T."/>
            <person name="Yokobori S."/>
            <person name="Miyagawa K."/>
            <person name="Suzuki Y."/>
            <person name="Kubo T."/>
            <person name="Oyama M."/>
            <person name="Kohara Y."/>
            <person name="Fujiyama A."/>
            <person name="Arakawa K."/>
            <person name="Katayama T."/>
            <person name="Toyoda A."/>
            <person name="Kunieda T."/>
        </authorList>
    </citation>
    <scope>NUCLEOTIDE SEQUENCE [LARGE SCALE GENOMIC DNA]</scope>
    <source>
        <strain evidence="2 3">YOKOZUNA-1</strain>
    </source>
</reference>
<feature type="compositionally biased region" description="Polar residues" evidence="1">
    <location>
        <begin position="1"/>
        <end position="14"/>
    </location>
</feature>
<evidence type="ECO:0000256" key="1">
    <source>
        <dbReference type="SAM" id="MobiDB-lite"/>
    </source>
</evidence>
<dbReference type="EMBL" id="BDGG01000008">
    <property type="protein sequence ID" value="GAV02556.1"/>
    <property type="molecule type" value="Genomic_DNA"/>
</dbReference>